<dbReference type="AlphaFoldDB" id="A0A139H1G8"/>
<comment type="caution">
    <text evidence="2">The sequence shown here is derived from an EMBL/GenBank/DDBJ whole genome shotgun (WGS) entry which is preliminary data.</text>
</comment>
<sequence length="530" mass="58436">MEAGPVSRASASATSAGPMPPRFDGISMFSGDTTFARDHRKNNSNIGQPSFSNEVQTNDDPELWPMAPQEWAAQAPNGQAQSTAWRSAIQAPGFALEEAMLNSWPSIDHEEERLGFLGPTSEVTVFFPDPLESCSSSQVTGSRRHLARLESELFSHRLQLSEHIYANPPPSFDEAGIYVSPEALFDEAVAHLRGLIPDLPPIEQLAADVFNNRDNFMIGPNNSYLEIVTVLLQMVSKKMEGRITFDVGHLRKTGDGWHFTIEHASPHFEATHLLLACGDVLMSETHDRIFGEVWRIFTVPASTDTNTQSTLYTASAGLLVPTGATDVNTPALTLHPNTLPQLQSSLQSRPRPMSASTKEVKTTTARTGQMPKDPHAYTGEEYKNVPDAELLNGTIHTDKIFGELAGRIAKACGGDKEIQQKMNHLRVNLEGQQALRSKSWFAKRLSLWYERKAADSNGAFTKTEFEAQFLEERYGRPIHASRLNNQGQYKPGANLSAKTLAKRKRSISADGASDEGESSRNMAPHKKRSL</sequence>
<evidence type="ECO:0000256" key="1">
    <source>
        <dbReference type="SAM" id="MobiDB-lite"/>
    </source>
</evidence>
<gene>
    <name evidence="2" type="ORF">AC578_9645</name>
</gene>
<feature type="compositionally biased region" description="Polar residues" evidence="1">
    <location>
        <begin position="43"/>
        <end position="56"/>
    </location>
</feature>
<feature type="region of interest" description="Disordered" evidence="1">
    <location>
        <begin position="343"/>
        <end position="380"/>
    </location>
</feature>
<accession>A0A139H1G8</accession>
<dbReference type="OrthoDB" id="10402964at2759"/>
<protein>
    <submittedName>
        <fullName evidence="2">Uncharacterized protein</fullName>
    </submittedName>
</protein>
<name>A0A139H1G8_9PEZI</name>
<proteinExistence type="predicted"/>
<reference evidence="2 3" key="1">
    <citation type="submission" date="2015-07" db="EMBL/GenBank/DDBJ databases">
        <title>Comparative genomics of the Sigatoka disease complex on banana suggests a link between parallel evolutionary changes in Pseudocercospora fijiensis and Pseudocercospora eumusae and increased virulence on the banana host.</title>
        <authorList>
            <person name="Chang T.-C."/>
            <person name="Salvucci A."/>
            <person name="Crous P.W."/>
            <person name="Stergiopoulos I."/>
        </authorList>
    </citation>
    <scope>NUCLEOTIDE SEQUENCE [LARGE SCALE GENOMIC DNA]</scope>
    <source>
        <strain evidence="2 3">CBS 114824</strain>
    </source>
</reference>
<evidence type="ECO:0000313" key="3">
    <source>
        <dbReference type="Proteomes" id="UP000070133"/>
    </source>
</evidence>
<keyword evidence="3" id="KW-1185">Reference proteome</keyword>
<feature type="region of interest" description="Disordered" evidence="1">
    <location>
        <begin position="1"/>
        <end position="63"/>
    </location>
</feature>
<dbReference type="EMBL" id="LFZN01000182">
    <property type="protein sequence ID" value="KXS96229.1"/>
    <property type="molecule type" value="Genomic_DNA"/>
</dbReference>
<feature type="compositionally biased region" description="Polar residues" evidence="1">
    <location>
        <begin position="343"/>
        <end position="367"/>
    </location>
</feature>
<feature type="region of interest" description="Disordered" evidence="1">
    <location>
        <begin position="481"/>
        <end position="530"/>
    </location>
</feature>
<dbReference type="Proteomes" id="UP000070133">
    <property type="component" value="Unassembled WGS sequence"/>
</dbReference>
<organism evidence="2 3">
    <name type="scientific">Pseudocercospora eumusae</name>
    <dbReference type="NCBI Taxonomy" id="321146"/>
    <lineage>
        <taxon>Eukaryota</taxon>
        <taxon>Fungi</taxon>
        <taxon>Dikarya</taxon>
        <taxon>Ascomycota</taxon>
        <taxon>Pezizomycotina</taxon>
        <taxon>Dothideomycetes</taxon>
        <taxon>Dothideomycetidae</taxon>
        <taxon>Mycosphaerellales</taxon>
        <taxon>Mycosphaerellaceae</taxon>
        <taxon>Pseudocercospora</taxon>
    </lineage>
</organism>
<evidence type="ECO:0000313" key="2">
    <source>
        <dbReference type="EMBL" id="KXS96229.1"/>
    </source>
</evidence>